<dbReference type="AlphaFoldDB" id="A0A9D1TVA6"/>
<dbReference type="EMBL" id="DXHP01000134">
    <property type="protein sequence ID" value="HIW06874.1"/>
    <property type="molecule type" value="Genomic_DNA"/>
</dbReference>
<keyword evidence="7" id="KW-0223">Dioxygenase</keyword>
<organism evidence="7 8">
    <name type="scientific">Candidatus Ignatzschineria merdigallinarum</name>
    <dbReference type="NCBI Taxonomy" id="2838621"/>
    <lineage>
        <taxon>Bacteria</taxon>
        <taxon>Pseudomonadati</taxon>
        <taxon>Pseudomonadota</taxon>
        <taxon>Gammaproteobacteria</taxon>
        <taxon>Cardiobacteriales</taxon>
        <taxon>Ignatzschineriaceae</taxon>
        <taxon>Ignatzschineria</taxon>
    </lineage>
</organism>
<keyword evidence="4" id="KW-0862">Zinc</keyword>
<gene>
    <name evidence="7" type="primary">ygiD</name>
    <name evidence="7" type="ORF">H9889_06065</name>
</gene>
<dbReference type="Proteomes" id="UP000823934">
    <property type="component" value="Unassembled WGS sequence"/>
</dbReference>
<evidence type="ECO:0000256" key="3">
    <source>
        <dbReference type="ARBA" id="ARBA00022723"/>
    </source>
</evidence>
<dbReference type="GO" id="GO:0050297">
    <property type="term" value="F:stizolobate synthase activity"/>
    <property type="evidence" value="ECO:0007669"/>
    <property type="project" value="UniProtKB-EC"/>
</dbReference>
<keyword evidence="3" id="KW-0479">Metal-binding</keyword>
<dbReference type="InterPro" id="IPR004183">
    <property type="entry name" value="Xdiol_dOase_suB"/>
</dbReference>
<dbReference type="EC" id="1.13.11.29" evidence="7"/>
<comment type="similarity">
    <text evidence="2">Belongs to the DODA-type extradiol aromatic ring-opening dioxygenase family.</text>
</comment>
<keyword evidence="5 7" id="KW-0560">Oxidoreductase</keyword>
<evidence type="ECO:0000256" key="2">
    <source>
        <dbReference type="ARBA" id="ARBA00007581"/>
    </source>
</evidence>
<dbReference type="CDD" id="cd07363">
    <property type="entry name" value="45_DOPA_Dioxygenase"/>
    <property type="match status" value="1"/>
</dbReference>
<dbReference type="NCBIfam" id="NF007914">
    <property type="entry name" value="PRK10628.1"/>
    <property type="match status" value="1"/>
</dbReference>
<reference evidence="7" key="1">
    <citation type="journal article" date="2021" name="PeerJ">
        <title>Extensive microbial diversity within the chicken gut microbiome revealed by metagenomics and culture.</title>
        <authorList>
            <person name="Gilroy R."/>
            <person name="Ravi A."/>
            <person name="Getino M."/>
            <person name="Pursley I."/>
            <person name="Horton D.L."/>
            <person name="Alikhan N.F."/>
            <person name="Baker D."/>
            <person name="Gharbi K."/>
            <person name="Hall N."/>
            <person name="Watson M."/>
            <person name="Adriaenssens E.M."/>
            <person name="Foster-Nyarko E."/>
            <person name="Jarju S."/>
            <person name="Secka A."/>
            <person name="Antonio M."/>
            <person name="Oren A."/>
            <person name="Chaudhuri R.R."/>
            <person name="La Ragione R."/>
            <person name="Hildebrand F."/>
            <person name="Pallen M.J."/>
        </authorList>
    </citation>
    <scope>NUCLEOTIDE SEQUENCE</scope>
    <source>
        <strain evidence="7">CHK160-9182</strain>
    </source>
</reference>
<dbReference type="GO" id="GO:0008270">
    <property type="term" value="F:zinc ion binding"/>
    <property type="evidence" value="ECO:0007669"/>
    <property type="project" value="InterPro"/>
</dbReference>
<sequence>MNLQQLTKLTEKFKTTQKMPILFLGHGSPMNAISSNQFTESWNQLGKTLPKPQAILSISAHWETHGSFVTAMENPTTIHDFYNFPQALYDMEYPAPGDPQLATHIHELHQHIELDHEWGLDHGTWAVICHLYPDANIPTLQLSLDQRLSPQAHFELAKLLTTLRHRGVLILASGNLVHNLRRLDFHNAEGGFDWAEEARTSMTKMILAQDFQKLIDFKAQGEAFKLAIPTDEHYLPLLYILGLKDAKDEPLIFNNQSVMGSLAMTSLLYV</sequence>
<dbReference type="PANTHER" id="PTHR30096:SF0">
    <property type="entry name" value="4,5-DOPA DIOXYGENASE EXTRADIOL-LIKE PROTEIN"/>
    <property type="match status" value="1"/>
</dbReference>
<evidence type="ECO:0000259" key="6">
    <source>
        <dbReference type="Pfam" id="PF02900"/>
    </source>
</evidence>
<protein>
    <submittedName>
        <fullName evidence="7">4,5-DOPA dioxygenase extradiol</fullName>
        <ecNumber evidence="7">1.13.11.29</ecNumber>
    </submittedName>
</protein>
<accession>A0A9D1TVA6</accession>
<evidence type="ECO:0000256" key="4">
    <source>
        <dbReference type="ARBA" id="ARBA00022833"/>
    </source>
</evidence>
<dbReference type="PANTHER" id="PTHR30096">
    <property type="entry name" value="4,5-DOPA DIOXYGENASE EXTRADIOL-LIKE PROTEIN"/>
    <property type="match status" value="1"/>
</dbReference>
<evidence type="ECO:0000256" key="1">
    <source>
        <dbReference type="ARBA" id="ARBA00001947"/>
    </source>
</evidence>
<reference evidence="7" key="2">
    <citation type="submission" date="2021-04" db="EMBL/GenBank/DDBJ databases">
        <authorList>
            <person name="Gilroy R."/>
        </authorList>
    </citation>
    <scope>NUCLEOTIDE SEQUENCE</scope>
    <source>
        <strain evidence="7">CHK160-9182</strain>
    </source>
</reference>
<evidence type="ECO:0000313" key="7">
    <source>
        <dbReference type="EMBL" id="HIW06874.1"/>
    </source>
</evidence>
<dbReference type="Gene3D" id="3.40.830.10">
    <property type="entry name" value="LigB-like"/>
    <property type="match status" value="1"/>
</dbReference>
<dbReference type="GO" id="GO:0008198">
    <property type="term" value="F:ferrous iron binding"/>
    <property type="evidence" value="ECO:0007669"/>
    <property type="project" value="InterPro"/>
</dbReference>
<comment type="cofactor">
    <cofactor evidence="1">
        <name>Zn(2+)</name>
        <dbReference type="ChEBI" id="CHEBI:29105"/>
    </cofactor>
</comment>
<dbReference type="Pfam" id="PF02900">
    <property type="entry name" value="LigB"/>
    <property type="match status" value="1"/>
</dbReference>
<proteinExistence type="inferred from homology"/>
<comment type="caution">
    <text evidence="7">The sequence shown here is derived from an EMBL/GenBank/DDBJ whole genome shotgun (WGS) entry which is preliminary data.</text>
</comment>
<dbReference type="PIRSF" id="PIRSF006157">
    <property type="entry name" value="Doxgns_DODA"/>
    <property type="match status" value="1"/>
</dbReference>
<evidence type="ECO:0000313" key="8">
    <source>
        <dbReference type="Proteomes" id="UP000823934"/>
    </source>
</evidence>
<dbReference type="InterPro" id="IPR014436">
    <property type="entry name" value="Extradiol_dOase_DODA"/>
</dbReference>
<evidence type="ECO:0000256" key="5">
    <source>
        <dbReference type="ARBA" id="ARBA00023002"/>
    </source>
</evidence>
<dbReference type="SUPFAM" id="SSF53213">
    <property type="entry name" value="LigB-like"/>
    <property type="match status" value="1"/>
</dbReference>
<feature type="domain" description="Extradiol ring-cleavage dioxygenase class III enzyme subunit B" evidence="6">
    <location>
        <begin position="36"/>
        <end position="246"/>
    </location>
</feature>
<name>A0A9D1TVA6_9GAMM</name>